<dbReference type="InterPro" id="IPR013328">
    <property type="entry name" value="6PGD_dom2"/>
</dbReference>
<dbReference type="InterPro" id="IPR036291">
    <property type="entry name" value="NAD(P)-bd_dom_sf"/>
</dbReference>
<dbReference type="GO" id="GO:0008677">
    <property type="term" value="F:2-dehydropantoate 2-reductase activity"/>
    <property type="evidence" value="ECO:0007669"/>
    <property type="project" value="UniProtKB-EC"/>
</dbReference>
<sequence>MRVYILGAGAMGTMYGTTLLKGGHDVIFLDSWQPLIDNMKANPIAKRKLEDGTVEEVPVKVVPMSEAPNEPGDFIIVTVKSSMTKDVMDLVKPRGIIGPNTLIMTFQGGFENPEIIANHMDVKSNCLPAFTTSYCKAVGMMSIENFGIKRSTMWPMGLDTNAKPPEHAVKIVDELNKAGCHFELTPEAITDRWKLLVYYPTNIAVSSILGLNFGTCWETPECRELLTNLAKECALIAKLDGVDQKFFNEEIAIQSVRDIAVEGGSPTHAGSMLQDIRNKRVTEIDGTNGALLRRAAVHKIDLPYTRAVWALVRSREQNYGKEV</sequence>
<dbReference type="InterPro" id="IPR050838">
    <property type="entry name" value="Ketopantoate_reductase"/>
</dbReference>
<evidence type="ECO:0000256" key="4">
    <source>
        <dbReference type="ARBA" id="ARBA00023002"/>
    </source>
</evidence>
<keyword evidence="9" id="KW-1185">Reference proteome</keyword>
<comment type="similarity">
    <text evidence="1">Belongs to the ketopantoate reductase family.</text>
</comment>
<dbReference type="InterPro" id="IPR013752">
    <property type="entry name" value="KPA_reductase"/>
</dbReference>
<gene>
    <name evidence="8" type="ORF">TRFO_30766</name>
</gene>
<dbReference type="GO" id="GO:0050661">
    <property type="term" value="F:NADP binding"/>
    <property type="evidence" value="ECO:0007669"/>
    <property type="project" value="TreeGrafter"/>
</dbReference>
<evidence type="ECO:0000313" key="9">
    <source>
        <dbReference type="Proteomes" id="UP000179807"/>
    </source>
</evidence>
<dbReference type="NCBIfam" id="TIGR00745">
    <property type="entry name" value="apbA_panE"/>
    <property type="match status" value="1"/>
</dbReference>
<evidence type="ECO:0000256" key="1">
    <source>
        <dbReference type="ARBA" id="ARBA00007870"/>
    </source>
</evidence>
<proteinExistence type="inferred from homology"/>
<organism evidence="8 9">
    <name type="scientific">Tritrichomonas foetus</name>
    <dbReference type="NCBI Taxonomy" id="1144522"/>
    <lineage>
        <taxon>Eukaryota</taxon>
        <taxon>Metamonada</taxon>
        <taxon>Parabasalia</taxon>
        <taxon>Tritrichomonadida</taxon>
        <taxon>Tritrichomonadidae</taxon>
        <taxon>Tritrichomonas</taxon>
    </lineage>
</organism>
<comment type="caution">
    <text evidence="8">The sequence shown here is derived from an EMBL/GenBank/DDBJ whole genome shotgun (WGS) entry which is preliminary data.</text>
</comment>
<dbReference type="GeneID" id="94842239"/>
<keyword evidence="3" id="KW-0521">NADP</keyword>
<dbReference type="EC" id="1.1.1.169" evidence="2"/>
<accession>A0A1J4JTX6</accession>
<dbReference type="RefSeq" id="XP_068355338.1">
    <property type="nucleotide sequence ID" value="XM_068507535.1"/>
</dbReference>
<reference evidence="8" key="1">
    <citation type="submission" date="2016-10" db="EMBL/GenBank/DDBJ databases">
        <authorList>
            <person name="Benchimol M."/>
            <person name="Almeida L.G."/>
            <person name="Vasconcelos A.T."/>
            <person name="Perreira-Neves A."/>
            <person name="Rosa I.A."/>
            <person name="Tasca T."/>
            <person name="Bogo M.R."/>
            <person name="de Souza W."/>
        </authorList>
    </citation>
    <scope>NUCLEOTIDE SEQUENCE [LARGE SCALE GENOMIC DNA]</scope>
    <source>
        <strain evidence="8">K</strain>
    </source>
</reference>
<evidence type="ECO:0000259" key="6">
    <source>
        <dbReference type="Pfam" id="PF02558"/>
    </source>
</evidence>
<dbReference type="InterPro" id="IPR008927">
    <property type="entry name" value="6-PGluconate_DH-like_C_sf"/>
</dbReference>
<dbReference type="SUPFAM" id="SSF48179">
    <property type="entry name" value="6-phosphogluconate dehydrogenase C-terminal domain-like"/>
    <property type="match status" value="1"/>
</dbReference>
<dbReference type="InterPro" id="IPR013332">
    <property type="entry name" value="KPR_N"/>
</dbReference>
<dbReference type="InterPro" id="IPR003710">
    <property type="entry name" value="ApbA"/>
</dbReference>
<dbReference type="VEuPathDB" id="TrichDB:TRFO_30766"/>
<dbReference type="Gene3D" id="3.40.50.720">
    <property type="entry name" value="NAD(P)-binding Rossmann-like Domain"/>
    <property type="match status" value="1"/>
</dbReference>
<dbReference type="PANTHER" id="PTHR43765:SF2">
    <property type="entry name" value="2-DEHYDROPANTOATE 2-REDUCTASE"/>
    <property type="match status" value="1"/>
</dbReference>
<evidence type="ECO:0000256" key="5">
    <source>
        <dbReference type="ARBA" id="ARBA00032024"/>
    </source>
</evidence>
<dbReference type="Gene3D" id="1.10.1040.10">
    <property type="entry name" value="N-(1-d-carboxylethyl)-l-norvaline Dehydrogenase, domain 2"/>
    <property type="match status" value="1"/>
</dbReference>
<name>A0A1J4JTX6_9EUKA</name>
<dbReference type="EMBL" id="MLAK01000877">
    <property type="protein sequence ID" value="OHT02202.1"/>
    <property type="molecule type" value="Genomic_DNA"/>
</dbReference>
<dbReference type="Pfam" id="PF02558">
    <property type="entry name" value="ApbA"/>
    <property type="match status" value="1"/>
</dbReference>
<keyword evidence="4" id="KW-0560">Oxidoreductase</keyword>
<feature type="domain" description="Ketopantoate reductase C-terminal" evidence="7">
    <location>
        <begin position="190"/>
        <end position="315"/>
    </location>
</feature>
<dbReference type="PANTHER" id="PTHR43765">
    <property type="entry name" value="2-DEHYDROPANTOATE 2-REDUCTASE-RELATED"/>
    <property type="match status" value="1"/>
</dbReference>
<dbReference type="AlphaFoldDB" id="A0A1J4JTX6"/>
<dbReference type="SUPFAM" id="SSF51735">
    <property type="entry name" value="NAD(P)-binding Rossmann-fold domains"/>
    <property type="match status" value="1"/>
</dbReference>
<dbReference type="Proteomes" id="UP000179807">
    <property type="component" value="Unassembled WGS sequence"/>
</dbReference>
<evidence type="ECO:0000256" key="3">
    <source>
        <dbReference type="ARBA" id="ARBA00022857"/>
    </source>
</evidence>
<evidence type="ECO:0000256" key="2">
    <source>
        <dbReference type="ARBA" id="ARBA00013014"/>
    </source>
</evidence>
<dbReference type="GO" id="GO:0015940">
    <property type="term" value="P:pantothenate biosynthetic process"/>
    <property type="evidence" value="ECO:0007669"/>
    <property type="project" value="InterPro"/>
</dbReference>
<evidence type="ECO:0000259" key="7">
    <source>
        <dbReference type="Pfam" id="PF08546"/>
    </source>
</evidence>
<dbReference type="OrthoDB" id="3609at2759"/>
<dbReference type="GO" id="GO:0005737">
    <property type="term" value="C:cytoplasm"/>
    <property type="evidence" value="ECO:0007669"/>
    <property type="project" value="TreeGrafter"/>
</dbReference>
<feature type="domain" description="Ketopantoate reductase N-terminal" evidence="6">
    <location>
        <begin position="3"/>
        <end position="147"/>
    </location>
</feature>
<protein>
    <recommendedName>
        <fullName evidence="2">2-dehydropantoate 2-reductase</fullName>
        <ecNumber evidence="2">1.1.1.169</ecNumber>
    </recommendedName>
    <alternativeName>
        <fullName evidence="5">Ketopantoate reductase</fullName>
    </alternativeName>
</protein>
<evidence type="ECO:0000313" key="8">
    <source>
        <dbReference type="EMBL" id="OHT02202.1"/>
    </source>
</evidence>
<dbReference type="Pfam" id="PF08546">
    <property type="entry name" value="ApbA_C"/>
    <property type="match status" value="1"/>
</dbReference>